<dbReference type="EMBL" id="JANAKD010002829">
    <property type="protein sequence ID" value="KAJ3472825.1"/>
    <property type="molecule type" value="Genomic_DNA"/>
</dbReference>
<protein>
    <submittedName>
        <fullName evidence="1">Uncharacterized protein</fullName>
    </submittedName>
</protein>
<comment type="caution">
    <text evidence="1">The sequence shown here is derived from an EMBL/GenBank/DDBJ whole genome shotgun (WGS) entry which is preliminary data.</text>
</comment>
<sequence>MVHVARTPDHISSSSESGNQSRIDQTESGDSSVAAPASSINEGTSSSSLAPATGRSVEAYEPAFDVSQTVASTISHRDTTGIGRSLPSRDAPSSSQATALELVAAMQMVLTRTLVAAAYVQSSSAKTVPSDRSRAACREYAPRARSILAPSSRVPVIC</sequence>
<organism evidence="1 2">
    <name type="scientific">Lecanicillium saksenae</name>
    <dbReference type="NCBI Taxonomy" id="468837"/>
    <lineage>
        <taxon>Eukaryota</taxon>
        <taxon>Fungi</taxon>
        <taxon>Dikarya</taxon>
        <taxon>Ascomycota</taxon>
        <taxon>Pezizomycotina</taxon>
        <taxon>Sordariomycetes</taxon>
        <taxon>Hypocreomycetidae</taxon>
        <taxon>Hypocreales</taxon>
        <taxon>Cordycipitaceae</taxon>
        <taxon>Lecanicillium</taxon>
    </lineage>
</organism>
<name>A0ACC1QE65_9HYPO</name>
<accession>A0ACC1QE65</accession>
<gene>
    <name evidence="1" type="ORF">NLG97_g10693</name>
</gene>
<reference evidence="1" key="1">
    <citation type="submission" date="2022-07" db="EMBL/GenBank/DDBJ databases">
        <title>Genome Sequence of Lecanicillium saksenae.</title>
        <authorList>
            <person name="Buettner E."/>
        </authorList>
    </citation>
    <scope>NUCLEOTIDE SEQUENCE</scope>
    <source>
        <strain evidence="1">VT-O1</strain>
    </source>
</reference>
<keyword evidence="2" id="KW-1185">Reference proteome</keyword>
<evidence type="ECO:0000313" key="1">
    <source>
        <dbReference type="EMBL" id="KAJ3472825.1"/>
    </source>
</evidence>
<evidence type="ECO:0000313" key="2">
    <source>
        <dbReference type="Proteomes" id="UP001148737"/>
    </source>
</evidence>
<dbReference type="Proteomes" id="UP001148737">
    <property type="component" value="Unassembled WGS sequence"/>
</dbReference>
<proteinExistence type="predicted"/>